<evidence type="ECO:0000256" key="6">
    <source>
        <dbReference type="ARBA" id="ARBA00022643"/>
    </source>
</evidence>
<keyword evidence="7 16" id="KW-0812">Transmembrane</keyword>
<comment type="catalytic activity">
    <reaction evidence="16 17">
        <text>a ubiquinone + n Na(+)(in) + NADH + H(+) = a ubiquinol + n Na(+)(out) + NAD(+)</text>
        <dbReference type="Rhea" id="RHEA:47748"/>
        <dbReference type="Rhea" id="RHEA-COMP:9565"/>
        <dbReference type="Rhea" id="RHEA-COMP:9566"/>
        <dbReference type="ChEBI" id="CHEBI:15378"/>
        <dbReference type="ChEBI" id="CHEBI:16389"/>
        <dbReference type="ChEBI" id="CHEBI:17976"/>
        <dbReference type="ChEBI" id="CHEBI:29101"/>
        <dbReference type="ChEBI" id="CHEBI:57540"/>
        <dbReference type="ChEBI" id="CHEBI:57945"/>
        <dbReference type="EC" id="7.2.1.1"/>
    </reaction>
</comment>
<name>A0A1W2H2F7_9BACT</name>
<evidence type="ECO:0000256" key="10">
    <source>
        <dbReference type="ARBA" id="ARBA00023027"/>
    </source>
</evidence>
<keyword evidence="10 16" id="KW-0520">NAD</keyword>
<comment type="subunit">
    <text evidence="16 17">Composed of six subunits; NqrA, NqrB, NqrC, NqrD, NqrE and NqrF.</text>
</comment>
<keyword evidence="20" id="KW-1185">Reference proteome</keyword>
<evidence type="ECO:0000256" key="17">
    <source>
        <dbReference type="PIRNR" id="PIRNR009437"/>
    </source>
</evidence>
<evidence type="ECO:0000256" key="16">
    <source>
        <dbReference type="HAMAP-Rule" id="MF_00427"/>
    </source>
</evidence>
<dbReference type="PANTHER" id="PTHR37838:SF1">
    <property type="entry name" value="NA(+)-TRANSLOCATING NADH-QUINONE REDUCTASE SUBUNIT C"/>
    <property type="match status" value="1"/>
</dbReference>
<dbReference type="Proteomes" id="UP000192333">
    <property type="component" value="Chromosome I"/>
</dbReference>
<evidence type="ECO:0000259" key="18">
    <source>
        <dbReference type="SMART" id="SM00900"/>
    </source>
</evidence>
<sequence>MQQSNAYIITFSIILTVVLGLLLSGTSQVLGPLQRKAEELDTKKQILGAVIDSDQLKSMKPEEVLAFYETRISSKVVDMEGNEIDKDSDGNPIVAEKVNIGKNYKMAPENRQYPVFMFHAEGNEDNVESYVLPVYGAGLWDEIWGYVALETDLNTIGGVTFSHRGETPGLGARITNLAVQQRYQGKEIFDESGNLQSVSMQKGEGKDYSSDKHKVDGLSGATITANGVNNMLKNYLNHYNAYLEKQKSSKSSDMASLN</sequence>
<evidence type="ECO:0000256" key="2">
    <source>
        <dbReference type="ARBA" id="ARBA00022475"/>
    </source>
</evidence>
<dbReference type="GO" id="GO:0005886">
    <property type="term" value="C:plasma membrane"/>
    <property type="evidence" value="ECO:0007669"/>
    <property type="project" value="UniProtKB-SubCell"/>
</dbReference>
<organism evidence="19 20">
    <name type="scientific">Aquiflexum balticum DSM 16537</name>
    <dbReference type="NCBI Taxonomy" id="758820"/>
    <lineage>
        <taxon>Bacteria</taxon>
        <taxon>Pseudomonadati</taxon>
        <taxon>Bacteroidota</taxon>
        <taxon>Cytophagia</taxon>
        <taxon>Cytophagales</taxon>
        <taxon>Cyclobacteriaceae</taxon>
        <taxon>Aquiflexum</taxon>
    </lineage>
</organism>
<evidence type="ECO:0000256" key="1">
    <source>
        <dbReference type="ARBA" id="ARBA00022448"/>
    </source>
</evidence>
<evidence type="ECO:0000313" key="20">
    <source>
        <dbReference type="Proteomes" id="UP000192333"/>
    </source>
</evidence>
<dbReference type="NCBIfam" id="TIGR01938">
    <property type="entry name" value="nqrC"/>
    <property type="match status" value="1"/>
</dbReference>
<evidence type="ECO:0000256" key="13">
    <source>
        <dbReference type="ARBA" id="ARBA00023075"/>
    </source>
</evidence>
<dbReference type="STRING" id="758820.SAMN00777080_1716"/>
<dbReference type="GO" id="GO:0016655">
    <property type="term" value="F:oxidoreductase activity, acting on NAD(P)H, quinone or similar compound as acceptor"/>
    <property type="evidence" value="ECO:0007669"/>
    <property type="project" value="UniProtKB-UniRule"/>
</dbReference>
<dbReference type="InterPro" id="IPR010204">
    <property type="entry name" value="NqrC"/>
</dbReference>
<evidence type="ECO:0000256" key="4">
    <source>
        <dbReference type="ARBA" id="ARBA00022553"/>
    </source>
</evidence>
<comment type="cofactor">
    <cofactor evidence="16 17">
        <name>FMN</name>
        <dbReference type="ChEBI" id="CHEBI:58210"/>
    </cofactor>
</comment>
<keyword evidence="5 16" id="KW-0285">Flavoprotein</keyword>
<keyword evidence="3" id="KW-0997">Cell inner membrane</keyword>
<dbReference type="AlphaFoldDB" id="A0A1W2H2F7"/>
<keyword evidence="8 16" id="KW-1278">Translocase</keyword>
<reference evidence="20" key="1">
    <citation type="submission" date="2017-04" db="EMBL/GenBank/DDBJ databases">
        <authorList>
            <person name="Varghese N."/>
            <person name="Submissions S."/>
        </authorList>
    </citation>
    <scope>NUCLEOTIDE SEQUENCE [LARGE SCALE GENOMIC DNA]</scope>
    <source>
        <strain evidence="20">DSM 16537</strain>
    </source>
</reference>
<evidence type="ECO:0000256" key="8">
    <source>
        <dbReference type="ARBA" id="ARBA00022967"/>
    </source>
</evidence>
<evidence type="ECO:0000256" key="7">
    <source>
        <dbReference type="ARBA" id="ARBA00022692"/>
    </source>
</evidence>
<keyword evidence="4 16" id="KW-0597">Phosphoprotein</keyword>
<proteinExistence type="inferred from homology"/>
<dbReference type="PANTHER" id="PTHR37838">
    <property type="entry name" value="NA(+)-TRANSLOCATING NADH-QUINONE REDUCTASE SUBUNIT C"/>
    <property type="match status" value="1"/>
</dbReference>
<keyword evidence="11 16" id="KW-0915">Sodium</keyword>
<evidence type="ECO:0000256" key="12">
    <source>
        <dbReference type="ARBA" id="ARBA00023065"/>
    </source>
</evidence>
<comment type="subcellular location">
    <subcellularLocation>
        <location evidence="16">Cell membrane</location>
        <topology evidence="16">Single-pass membrane protein</topology>
    </subcellularLocation>
</comment>
<dbReference type="HAMAP" id="MF_00427">
    <property type="entry name" value="NqrC"/>
    <property type="match status" value="1"/>
</dbReference>
<keyword evidence="1 16" id="KW-0813">Transport</keyword>
<keyword evidence="14 16" id="KW-0472">Membrane</keyword>
<feature type="transmembrane region" description="Helical" evidence="16">
    <location>
        <begin position="6"/>
        <end position="26"/>
    </location>
</feature>
<feature type="modified residue" description="FMN phosphoryl threonine" evidence="16">
    <location>
        <position position="222"/>
    </location>
</feature>
<keyword evidence="6 16" id="KW-0288">FMN</keyword>
<keyword evidence="12 16" id="KW-0406">Ion transport</keyword>
<dbReference type="OrthoDB" id="9813828at2"/>
<comment type="similarity">
    <text evidence="16 17">Belongs to the NqrC family.</text>
</comment>
<evidence type="ECO:0000256" key="11">
    <source>
        <dbReference type="ARBA" id="ARBA00023053"/>
    </source>
</evidence>
<evidence type="ECO:0000256" key="3">
    <source>
        <dbReference type="ARBA" id="ARBA00022519"/>
    </source>
</evidence>
<accession>A0A1W2H2F7</accession>
<gene>
    <name evidence="16" type="primary">nqrC</name>
    <name evidence="19" type="ORF">SAMN00777080_1716</name>
</gene>
<comment type="caution">
    <text evidence="16">Lacks conserved residue(s) required for the propagation of feature annotation.</text>
</comment>
<protein>
    <recommendedName>
        <fullName evidence="16 17">Na(+)-translocating NADH-quinone reductase subunit C</fullName>
        <shortName evidence="16 17">Na(+)-NQR subunit C</shortName>
        <shortName evidence="16 17">Na(+)-translocating NQR subunit C</shortName>
        <ecNumber evidence="16 17">7.2.1.1</ecNumber>
    </recommendedName>
    <alternativeName>
        <fullName evidence="16 17">NQR complex subunit C</fullName>
    </alternativeName>
    <alternativeName>
        <fullName evidence="16 17">NQR-1 subunit C</fullName>
    </alternativeName>
</protein>
<dbReference type="SMART" id="SM00900">
    <property type="entry name" value="FMN_bind"/>
    <property type="match status" value="1"/>
</dbReference>
<keyword evidence="13 16" id="KW-0830">Ubiquinone</keyword>
<dbReference type="Pfam" id="PF04205">
    <property type="entry name" value="FMN_bind"/>
    <property type="match status" value="1"/>
</dbReference>
<dbReference type="PIRSF" id="PIRSF009437">
    <property type="entry name" value="NQR-1_subunit_C"/>
    <property type="match status" value="1"/>
</dbReference>
<evidence type="ECO:0000256" key="15">
    <source>
        <dbReference type="ARBA" id="ARBA00023201"/>
    </source>
</evidence>
<keyword evidence="2 16" id="KW-1003">Cell membrane</keyword>
<dbReference type="RefSeq" id="WP_084119875.1">
    <property type="nucleotide sequence ID" value="NZ_LT838813.1"/>
</dbReference>
<evidence type="ECO:0000256" key="14">
    <source>
        <dbReference type="ARBA" id="ARBA00023136"/>
    </source>
</evidence>
<dbReference type="EMBL" id="LT838813">
    <property type="protein sequence ID" value="SMD43135.1"/>
    <property type="molecule type" value="Genomic_DNA"/>
</dbReference>
<dbReference type="GO" id="GO:0010181">
    <property type="term" value="F:FMN binding"/>
    <property type="evidence" value="ECO:0007669"/>
    <property type="project" value="UniProtKB-UniRule"/>
</dbReference>
<feature type="domain" description="FMN-binding" evidence="18">
    <location>
        <begin position="138"/>
        <end position="239"/>
    </location>
</feature>
<evidence type="ECO:0000313" key="19">
    <source>
        <dbReference type="EMBL" id="SMD43135.1"/>
    </source>
</evidence>
<evidence type="ECO:0000256" key="5">
    <source>
        <dbReference type="ARBA" id="ARBA00022630"/>
    </source>
</evidence>
<dbReference type="EC" id="7.2.1.1" evidence="16 17"/>
<dbReference type="GO" id="GO:0006814">
    <property type="term" value="P:sodium ion transport"/>
    <property type="evidence" value="ECO:0007669"/>
    <property type="project" value="UniProtKB-UniRule"/>
</dbReference>
<comment type="function">
    <text evidence="16">NQR complex catalyzes the reduction of ubiquinone-1 to ubiquinol by two successive reactions, coupled with the transport of Na(+) ions from the cytoplasm to the periplasm. NqrA to NqrE are probably involved in the second step, the conversion of ubisemiquinone to ubiquinol.</text>
</comment>
<evidence type="ECO:0000256" key="9">
    <source>
        <dbReference type="ARBA" id="ARBA00022989"/>
    </source>
</evidence>
<keyword evidence="9 16" id="KW-1133">Transmembrane helix</keyword>
<dbReference type="InterPro" id="IPR007329">
    <property type="entry name" value="FMN-bd"/>
</dbReference>
<keyword evidence="15 16" id="KW-0739">Sodium transport</keyword>